<organism evidence="2 3">
    <name type="scientific">Plutella xylostella</name>
    <name type="common">Diamondback moth</name>
    <name type="synonym">Plutella maculipennis</name>
    <dbReference type="NCBI Taxonomy" id="51655"/>
    <lineage>
        <taxon>Eukaryota</taxon>
        <taxon>Metazoa</taxon>
        <taxon>Ecdysozoa</taxon>
        <taxon>Arthropoda</taxon>
        <taxon>Hexapoda</taxon>
        <taxon>Insecta</taxon>
        <taxon>Pterygota</taxon>
        <taxon>Neoptera</taxon>
        <taxon>Endopterygota</taxon>
        <taxon>Lepidoptera</taxon>
        <taxon>Glossata</taxon>
        <taxon>Ditrysia</taxon>
        <taxon>Yponomeutoidea</taxon>
        <taxon>Plutellidae</taxon>
        <taxon>Plutella</taxon>
    </lineage>
</organism>
<dbReference type="Proteomes" id="UP000653454">
    <property type="component" value="Unassembled WGS sequence"/>
</dbReference>
<sequence length="217" mass="24364">MNNKLNTSYLTSSELHNSLLQIIKYEQSQYFSAEIECLSKGKKLTGNLTNLHPFLDEMGLLRLSGRLHHAKIAYSHKHPVILPKGSLITTLLIRSEHQRLMHTGSRLVLANLNQKFWIVNGLLEVKKVVHKCVTCFRHKATVAKQLMGSLPAGRVNKASRPFEIMGVDFCGPLEIKLSRIRRSVIGKGYILVCVCFATKAIHLELASDLTTETFLAC</sequence>
<keyword evidence="3" id="KW-1185">Reference proteome</keyword>
<reference evidence="2" key="1">
    <citation type="submission" date="2020-11" db="EMBL/GenBank/DDBJ databases">
        <authorList>
            <person name="Whiteford S."/>
        </authorList>
    </citation>
    <scope>NUCLEOTIDE SEQUENCE</scope>
</reference>
<comment type="caution">
    <text evidence="2">The sequence shown here is derived from an EMBL/GenBank/DDBJ whole genome shotgun (WGS) entry which is preliminary data.</text>
</comment>
<proteinExistence type="predicted"/>
<evidence type="ECO:0000259" key="1">
    <source>
        <dbReference type="Pfam" id="PF17921"/>
    </source>
</evidence>
<accession>A0A8S4FV01</accession>
<dbReference type="AlphaFoldDB" id="A0A8S4FV01"/>
<feature type="domain" description="Integrase zinc-binding" evidence="1">
    <location>
        <begin position="90"/>
        <end position="140"/>
    </location>
</feature>
<dbReference type="PANTHER" id="PTHR47331">
    <property type="entry name" value="PHD-TYPE DOMAIN-CONTAINING PROTEIN"/>
    <property type="match status" value="1"/>
</dbReference>
<gene>
    <name evidence="2" type="ORF">PLXY2_LOCUS9940</name>
</gene>
<evidence type="ECO:0000313" key="3">
    <source>
        <dbReference type="Proteomes" id="UP000653454"/>
    </source>
</evidence>
<evidence type="ECO:0000313" key="2">
    <source>
        <dbReference type="EMBL" id="CAG9130439.1"/>
    </source>
</evidence>
<dbReference type="InterPro" id="IPR036397">
    <property type="entry name" value="RNaseH_sf"/>
</dbReference>
<dbReference type="Gene3D" id="3.30.420.10">
    <property type="entry name" value="Ribonuclease H-like superfamily/Ribonuclease H"/>
    <property type="match status" value="1"/>
</dbReference>
<dbReference type="PANTHER" id="PTHR47331:SF1">
    <property type="entry name" value="GAG-LIKE PROTEIN"/>
    <property type="match status" value="1"/>
</dbReference>
<dbReference type="InterPro" id="IPR041588">
    <property type="entry name" value="Integrase_H2C2"/>
</dbReference>
<protein>
    <submittedName>
        <fullName evidence="2">(diamondback moth) hypothetical protein</fullName>
    </submittedName>
</protein>
<dbReference type="Pfam" id="PF17921">
    <property type="entry name" value="Integrase_H2C2"/>
    <property type="match status" value="1"/>
</dbReference>
<dbReference type="GO" id="GO:0003676">
    <property type="term" value="F:nucleic acid binding"/>
    <property type="evidence" value="ECO:0007669"/>
    <property type="project" value="InterPro"/>
</dbReference>
<name>A0A8S4FV01_PLUXY</name>
<dbReference type="EMBL" id="CAJHNJ030000041">
    <property type="protein sequence ID" value="CAG9130439.1"/>
    <property type="molecule type" value="Genomic_DNA"/>
</dbReference>